<accession>A0A1I6QD72</accession>
<dbReference type="OrthoDB" id="9880549at2"/>
<dbReference type="AlphaFoldDB" id="A0A1I6QD72"/>
<keyword evidence="1" id="KW-0472">Membrane</keyword>
<evidence type="ECO:0000256" key="1">
    <source>
        <dbReference type="SAM" id="Phobius"/>
    </source>
</evidence>
<feature type="transmembrane region" description="Helical" evidence="1">
    <location>
        <begin position="58"/>
        <end position="87"/>
    </location>
</feature>
<organism evidence="2 3">
    <name type="scientific">Brevundimonas viscosa</name>
    <dbReference type="NCBI Taxonomy" id="871741"/>
    <lineage>
        <taxon>Bacteria</taxon>
        <taxon>Pseudomonadati</taxon>
        <taxon>Pseudomonadota</taxon>
        <taxon>Alphaproteobacteria</taxon>
        <taxon>Caulobacterales</taxon>
        <taxon>Caulobacteraceae</taxon>
        <taxon>Brevundimonas</taxon>
    </lineage>
</organism>
<keyword evidence="1" id="KW-0812">Transmembrane</keyword>
<dbReference type="EMBL" id="FOZV01000003">
    <property type="protein sequence ID" value="SFS50248.1"/>
    <property type="molecule type" value="Genomic_DNA"/>
</dbReference>
<sequence length="91" mass="9659">MSRTFRILRWSLFGAWAVAAAVAVLLTMPGGLGALGFPPERVTFLPAMVTGLPWSGPLFLMELDAVTTLAIALVANLLNFALGLMLARGED</sequence>
<keyword evidence="3" id="KW-1185">Reference proteome</keyword>
<dbReference type="RefSeq" id="WP_092308898.1">
    <property type="nucleotide sequence ID" value="NZ_FOZV01000003.1"/>
</dbReference>
<evidence type="ECO:0000313" key="3">
    <source>
        <dbReference type="Proteomes" id="UP000198788"/>
    </source>
</evidence>
<keyword evidence="1" id="KW-1133">Transmembrane helix</keyword>
<evidence type="ECO:0000313" key="2">
    <source>
        <dbReference type="EMBL" id="SFS50248.1"/>
    </source>
</evidence>
<dbReference type="STRING" id="871741.SAMN05192570_1687"/>
<protein>
    <submittedName>
        <fullName evidence="2">Uncharacterized protein</fullName>
    </submittedName>
</protein>
<gene>
    <name evidence="2" type="ORF">SAMN05192570_1687</name>
</gene>
<name>A0A1I6QD72_9CAUL</name>
<proteinExistence type="predicted"/>
<dbReference type="Proteomes" id="UP000198788">
    <property type="component" value="Unassembled WGS sequence"/>
</dbReference>
<reference evidence="3" key="1">
    <citation type="submission" date="2016-10" db="EMBL/GenBank/DDBJ databases">
        <authorList>
            <person name="Varghese N."/>
            <person name="Submissions S."/>
        </authorList>
    </citation>
    <scope>NUCLEOTIDE SEQUENCE [LARGE SCALE GENOMIC DNA]</scope>
    <source>
        <strain evidence="3">CGMCC 1.10683</strain>
    </source>
</reference>